<dbReference type="PANTHER" id="PTHR12378:SF7">
    <property type="entry name" value="DESUMOYLATING ISOPEPTIDASE 1"/>
    <property type="match status" value="1"/>
</dbReference>
<dbReference type="InterPro" id="IPR011989">
    <property type="entry name" value="ARM-like"/>
</dbReference>
<keyword evidence="2" id="KW-0645">Protease</keyword>
<dbReference type="GO" id="GO:0008233">
    <property type="term" value="F:peptidase activity"/>
    <property type="evidence" value="ECO:0007669"/>
    <property type="project" value="UniProtKB-KW"/>
</dbReference>
<dbReference type="OrthoDB" id="21221at2759"/>
<dbReference type="Gene3D" id="3.90.1720.30">
    <property type="entry name" value="PPPDE domains"/>
    <property type="match status" value="1"/>
</dbReference>
<keyword evidence="7" id="KW-1185">Reference proteome</keyword>
<dbReference type="Pfam" id="PF08324">
    <property type="entry name" value="PUL"/>
    <property type="match status" value="1"/>
</dbReference>
<dbReference type="InterPro" id="IPR008580">
    <property type="entry name" value="PPPDE_dom"/>
</dbReference>
<evidence type="ECO:0000313" key="6">
    <source>
        <dbReference type="EMBL" id="OSX71934.1"/>
    </source>
</evidence>
<dbReference type="AlphaFoldDB" id="A0A1X6NTJ1"/>
<reference evidence="6 7" key="1">
    <citation type="submission" date="2017-03" db="EMBL/GenBank/DDBJ databases">
        <title>WGS assembly of Porphyra umbilicalis.</title>
        <authorList>
            <person name="Brawley S.H."/>
            <person name="Blouin N.A."/>
            <person name="Ficko-Blean E."/>
            <person name="Wheeler G.L."/>
            <person name="Lohr M."/>
            <person name="Goodson H.V."/>
            <person name="Jenkins J.W."/>
            <person name="Blaby-Haas C.E."/>
            <person name="Helliwell K.E."/>
            <person name="Chan C."/>
            <person name="Marriage T."/>
            <person name="Bhattacharya D."/>
            <person name="Klein A.S."/>
            <person name="Badis Y."/>
            <person name="Brodie J."/>
            <person name="Cao Y."/>
            <person name="Collen J."/>
            <person name="Dittami S.M."/>
            <person name="Gachon C.M."/>
            <person name="Green B.R."/>
            <person name="Karpowicz S."/>
            <person name="Kim J.W."/>
            <person name="Kudahl U."/>
            <person name="Lin S."/>
            <person name="Michel G."/>
            <person name="Mittag M."/>
            <person name="Olson B.J."/>
            <person name="Pangilinan J."/>
            <person name="Peng Y."/>
            <person name="Qiu H."/>
            <person name="Shu S."/>
            <person name="Singer J.T."/>
            <person name="Smith A.G."/>
            <person name="Sprecher B.N."/>
            <person name="Wagner V."/>
            <person name="Wang W."/>
            <person name="Wang Z.-Y."/>
            <person name="Yan J."/>
            <person name="Yarish C."/>
            <person name="Zoeuner-Riek S."/>
            <person name="Zhuang Y."/>
            <person name="Zou Y."/>
            <person name="Lindquist E.A."/>
            <person name="Grimwood J."/>
            <person name="Barry K."/>
            <person name="Rokhsar D.S."/>
            <person name="Schmutz J."/>
            <person name="Stiller J.W."/>
            <person name="Grossman A.R."/>
            <person name="Prochnik S.E."/>
        </authorList>
    </citation>
    <scope>NUCLEOTIDE SEQUENCE [LARGE SCALE GENOMIC DNA]</scope>
    <source>
        <strain evidence="6">4086291</strain>
    </source>
</reference>
<evidence type="ECO:0000256" key="2">
    <source>
        <dbReference type="ARBA" id="ARBA00022670"/>
    </source>
</evidence>
<evidence type="ECO:0000256" key="3">
    <source>
        <dbReference type="ARBA" id="ARBA00022801"/>
    </source>
</evidence>
<dbReference type="Pfam" id="PF05903">
    <property type="entry name" value="Peptidase_C97"/>
    <property type="match status" value="1"/>
</dbReference>
<evidence type="ECO:0000313" key="7">
    <source>
        <dbReference type="Proteomes" id="UP000218209"/>
    </source>
</evidence>
<name>A0A1X6NTJ1_PORUM</name>
<dbReference type="GO" id="GO:0006508">
    <property type="term" value="P:proteolysis"/>
    <property type="evidence" value="ECO:0007669"/>
    <property type="project" value="UniProtKB-KW"/>
</dbReference>
<dbReference type="PANTHER" id="PTHR12378">
    <property type="entry name" value="DESUMOYLATING ISOPEPTIDASE"/>
    <property type="match status" value="1"/>
</dbReference>
<evidence type="ECO:0000256" key="1">
    <source>
        <dbReference type="ARBA" id="ARBA00008140"/>
    </source>
</evidence>
<dbReference type="Gene3D" id="1.25.10.10">
    <property type="entry name" value="Leucine-rich Repeat Variant"/>
    <property type="match status" value="1"/>
</dbReference>
<dbReference type="GO" id="GO:0070646">
    <property type="term" value="P:protein modification by small protein removal"/>
    <property type="evidence" value="ECO:0007669"/>
    <property type="project" value="TreeGrafter"/>
</dbReference>
<keyword evidence="3" id="KW-0378">Hydrolase</keyword>
<dbReference type="PROSITE" id="PS51858">
    <property type="entry name" value="PPPDE"/>
    <property type="match status" value="1"/>
</dbReference>
<proteinExistence type="inferred from homology"/>
<comment type="similarity">
    <text evidence="1">Belongs to the DeSI family.</text>
</comment>
<evidence type="ECO:0000259" key="5">
    <source>
        <dbReference type="PROSITE" id="PS51858"/>
    </source>
</evidence>
<dbReference type="EMBL" id="KV919098">
    <property type="protein sequence ID" value="OSX71934.1"/>
    <property type="molecule type" value="Genomic_DNA"/>
</dbReference>
<protein>
    <recommendedName>
        <fullName evidence="5">PPPDE domain-containing protein</fullName>
    </recommendedName>
</protein>
<dbReference type="Proteomes" id="UP000218209">
    <property type="component" value="Unassembled WGS sequence"/>
</dbReference>
<dbReference type="InterPro" id="IPR042266">
    <property type="entry name" value="PPPDE_sf"/>
</dbReference>
<evidence type="ECO:0000256" key="4">
    <source>
        <dbReference type="SAM" id="MobiDB-lite"/>
    </source>
</evidence>
<dbReference type="InterPro" id="IPR013535">
    <property type="entry name" value="PUL_dom"/>
</dbReference>
<gene>
    <name evidence="6" type="ORF">BU14_0489s0012</name>
</gene>
<dbReference type="SMART" id="SM01179">
    <property type="entry name" value="DUF862"/>
    <property type="match status" value="1"/>
</dbReference>
<accession>A0A1X6NTJ1</accession>
<feature type="domain" description="PPPDE" evidence="5">
    <location>
        <begin position="4"/>
        <end position="146"/>
    </location>
</feature>
<sequence>MASHPVVLHVYDLSGGMAAQFAPALGIPIDGIWHTGVVVHGTEFYYGGGICADPPGRTPYGTPVSTHSVGTTGVSRDAFTAHLRGVLGPAFTAATYHLLDHNCNHFSAAAVAHLCGPDARIPAYISDLPAVALASPLGALLRQSLDGMQAQIRDASAGHELAGVAGGGPRGRRPPPPPPPEETALARAVRTPVVAAVGATPKIVAALAAADPAFGAPPADGRPPVADLLASLARAPSFAALDLLRLAAAEAGPRSAAVAAALPSLLAAYAVPAGASPLAATSAAAAAAGWMMTLRAAVNLLALEATARPLLAAAAPAGGTVAAQMAAALAPAVGGPTAGVRVAGALLCRALARAAVHGWGGGEDGATAVVDAAAGRLGGAGGPPAPAEEAEHLLTAVGVAVGGWPALGGLVAAMGVDLGRYGQGGVAAELRRLLEAVNGAG</sequence>
<feature type="region of interest" description="Disordered" evidence="4">
    <location>
        <begin position="161"/>
        <end position="183"/>
    </location>
</feature>
<organism evidence="6 7">
    <name type="scientific">Porphyra umbilicalis</name>
    <name type="common">Purple laver</name>
    <name type="synonym">Red alga</name>
    <dbReference type="NCBI Taxonomy" id="2786"/>
    <lineage>
        <taxon>Eukaryota</taxon>
        <taxon>Rhodophyta</taxon>
        <taxon>Bangiophyceae</taxon>
        <taxon>Bangiales</taxon>
        <taxon>Bangiaceae</taxon>
        <taxon>Porphyra</taxon>
    </lineage>
</organism>